<keyword evidence="1" id="KW-0862">Zinc</keyword>
<proteinExistence type="predicted"/>
<evidence type="ECO:0000256" key="1">
    <source>
        <dbReference type="PROSITE-ProRule" id="PRU00042"/>
    </source>
</evidence>
<feature type="region of interest" description="Disordered" evidence="2">
    <location>
        <begin position="223"/>
        <end position="256"/>
    </location>
</feature>
<evidence type="ECO:0000313" key="4">
    <source>
        <dbReference type="EMBL" id="RDX44387.1"/>
    </source>
</evidence>
<accession>A0A371CVT3</accession>
<dbReference type="AlphaFoldDB" id="A0A371CVT3"/>
<feature type="compositionally biased region" description="Basic residues" evidence="2">
    <location>
        <begin position="233"/>
        <end position="256"/>
    </location>
</feature>
<dbReference type="Proteomes" id="UP000256964">
    <property type="component" value="Unassembled WGS sequence"/>
</dbReference>
<gene>
    <name evidence="4" type="ORF">OH76DRAFT_1409108</name>
</gene>
<feature type="domain" description="C2H2-type" evidence="3">
    <location>
        <begin position="200"/>
        <end position="229"/>
    </location>
</feature>
<dbReference type="OrthoDB" id="3533395at2759"/>
<dbReference type="Gene3D" id="3.30.160.60">
    <property type="entry name" value="Classic Zinc Finger"/>
    <property type="match status" value="1"/>
</dbReference>
<keyword evidence="5" id="KW-1185">Reference proteome</keyword>
<sequence>MRLRRWKCYDRHLSFVHDSQYNLGIHCSVPNDIDASYPLTGNYTPDMIPGEALLSLDSEHLRWPDGCQLHAALSSPGTAKAVLLVTLSCLSREAILEVAIMAASTSAPSSPASSLATNPPQAIYSSPSGSSEVVVATSCLTTSALHAAWAPDASAYTMYLDDNGVRQFKCNWLYCPRSIQGRLSNFWDHYETHNPDRKVFRCEWPECVATRTRERELKRHAQTHLETLPPKAPQKHSTTKTLKKNKAHRPSHGAPY</sequence>
<organism evidence="4 5">
    <name type="scientific">Lentinus brumalis</name>
    <dbReference type="NCBI Taxonomy" id="2498619"/>
    <lineage>
        <taxon>Eukaryota</taxon>
        <taxon>Fungi</taxon>
        <taxon>Dikarya</taxon>
        <taxon>Basidiomycota</taxon>
        <taxon>Agaricomycotina</taxon>
        <taxon>Agaricomycetes</taxon>
        <taxon>Polyporales</taxon>
        <taxon>Polyporaceae</taxon>
        <taxon>Lentinus</taxon>
    </lineage>
</organism>
<dbReference type="GO" id="GO:0008270">
    <property type="term" value="F:zinc ion binding"/>
    <property type="evidence" value="ECO:0007669"/>
    <property type="project" value="UniProtKB-KW"/>
</dbReference>
<dbReference type="InterPro" id="IPR013087">
    <property type="entry name" value="Znf_C2H2_type"/>
</dbReference>
<evidence type="ECO:0000259" key="3">
    <source>
        <dbReference type="PROSITE" id="PS50157"/>
    </source>
</evidence>
<dbReference type="EMBL" id="KZ857450">
    <property type="protein sequence ID" value="RDX44387.1"/>
    <property type="molecule type" value="Genomic_DNA"/>
</dbReference>
<dbReference type="PROSITE" id="PS50157">
    <property type="entry name" value="ZINC_FINGER_C2H2_2"/>
    <property type="match status" value="1"/>
</dbReference>
<protein>
    <recommendedName>
        <fullName evidence="3">C2H2-type domain-containing protein</fullName>
    </recommendedName>
</protein>
<keyword evidence="1" id="KW-0479">Metal-binding</keyword>
<name>A0A371CVT3_9APHY</name>
<reference evidence="4 5" key="1">
    <citation type="journal article" date="2018" name="Biotechnol. Biofuels">
        <title>Integrative visual omics of the white-rot fungus Polyporus brumalis exposes the biotechnological potential of its oxidative enzymes for delignifying raw plant biomass.</title>
        <authorList>
            <person name="Miyauchi S."/>
            <person name="Rancon A."/>
            <person name="Drula E."/>
            <person name="Hage H."/>
            <person name="Chaduli D."/>
            <person name="Favel A."/>
            <person name="Grisel S."/>
            <person name="Henrissat B."/>
            <person name="Herpoel-Gimbert I."/>
            <person name="Ruiz-Duenas F.J."/>
            <person name="Chevret D."/>
            <person name="Hainaut M."/>
            <person name="Lin J."/>
            <person name="Wang M."/>
            <person name="Pangilinan J."/>
            <person name="Lipzen A."/>
            <person name="Lesage-Meessen L."/>
            <person name="Navarro D."/>
            <person name="Riley R."/>
            <person name="Grigoriev I.V."/>
            <person name="Zhou S."/>
            <person name="Raouche S."/>
            <person name="Rosso M.N."/>
        </authorList>
    </citation>
    <scope>NUCLEOTIDE SEQUENCE [LARGE SCALE GENOMIC DNA]</scope>
    <source>
        <strain evidence="4 5">BRFM 1820</strain>
    </source>
</reference>
<evidence type="ECO:0000313" key="5">
    <source>
        <dbReference type="Proteomes" id="UP000256964"/>
    </source>
</evidence>
<keyword evidence="1" id="KW-0863">Zinc-finger</keyword>
<evidence type="ECO:0000256" key="2">
    <source>
        <dbReference type="SAM" id="MobiDB-lite"/>
    </source>
</evidence>